<dbReference type="PANTHER" id="PTHR43060:SF17">
    <property type="entry name" value="L-THREONATE DEHYDROGENASE"/>
    <property type="match status" value="1"/>
</dbReference>
<dbReference type="PANTHER" id="PTHR43060">
    <property type="entry name" value="3-HYDROXYISOBUTYRATE DEHYDROGENASE-LIKE 1, MITOCHONDRIAL-RELATED"/>
    <property type="match status" value="1"/>
</dbReference>
<organism evidence="4 5">
    <name type="scientific">Aspergillus pseudodeflectus</name>
    <dbReference type="NCBI Taxonomy" id="176178"/>
    <lineage>
        <taxon>Eukaryota</taxon>
        <taxon>Fungi</taxon>
        <taxon>Dikarya</taxon>
        <taxon>Ascomycota</taxon>
        <taxon>Pezizomycotina</taxon>
        <taxon>Eurotiomycetes</taxon>
        <taxon>Eurotiomycetidae</taxon>
        <taxon>Eurotiales</taxon>
        <taxon>Aspergillaceae</taxon>
        <taxon>Aspergillus</taxon>
        <taxon>Aspergillus subgen. Nidulantes</taxon>
    </lineage>
</organism>
<evidence type="ECO:0000259" key="2">
    <source>
        <dbReference type="Pfam" id="PF03446"/>
    </source>
</evidence>
<dbReference type="InterPro" id="IPR002204">
    <property type="entry name" value="3-OH-isobutyrate_DH-rel_CS"/>
</dbReference>
<dbReference type="InterPro" id="IPR006115">
    <property type="entry name" value="6PGDH_NADP-bd"/>
</dbReference>
<keyword evidence="1" id="KW-0812">Transmembrane</keyword>
<protein>
    <submittedName>
        <fullName evidence="4">NAD binding domain of 6-phosphogluconate dehydrogenase-domain-containing protein</fullName>
    </submittedName>
</protein>
<evidence type="ECO:0000259" key="3">
    <source>
        <dbReference type="Pfam" id="PF14833"/>
    </source>
</evidence>
<evidence type="ECO:0000256" key="1">
    <source>
        <dbReference type="SAM" id="Phobius"/>
    </source>
</evidence>
<feature type="domain" description="3-hydroxyisobutyrate dehydrogenase-like NAD-binding" evidence="3">
    <location>
        <begin position="174"/>
        <end position="293"/>
    </location>
</feature>
<dbReference type="InterPro" id="IPR008927">
    <property type="entry name" value="6-PGluconate_DH-like_C_sf"/>
</dbReference>
<sequence>MTQKQKVAFIGLGAMGLGMALHLLETGYTVSGFDVNPNSLEALKARGGMAASSPRDCAVDASFLICMVANAAQTDQVLFADSTGAVYGLQKDATVILCSTVPPAFPRTVEERFRVDFARPDVRVVDCPVSGGTVRAANGTLTILCSGASEALKASEPILDSMSETWYVIAGGLGSANKVKLVNQHLAGVHIAAAAEAMGLVASLGLNTRVFQDEVLGSKATSWMFEDRVPHMLADDWTPHSALGIFVKDMGIVTTEGLNQNIPLWLASSAEQLYLLGAQMGYDREDDSGVVRVFTPNSPSHVSTSTQTARSFNDSKMFEHVKSMLEIVHTVAAIEALALGDSLGLRAHELVSIISNAAGASEAFRAVAPLVIAGDFSSGPTITETREKLVGTRICCYSVWHCLTVCFPQLFCPRPSVCRI</sequence>
<comment type="caution">
    <text evidence="4">The sequence shown here is derived from an EMBL/GenBank/DDBJ whole genome shotgun (WGS) entry which is preliminary data.</text>
</comment>
<feature type="domain" description="6-phosphogluconate dehydrogenase NADP-binding" evidence="2">
    <location>
        <begin position="6"/>
        <end position="168"/>
    </location>
</feature>
<dbReference type="RefSeq" id="XP_070893872.1">
    <property type="nucleotide sequence ID" value="XM_071043558.1"/>
</dbReference>
<name>A0ABR4JMB8_9EURO</name>
<gene>
    <name evidence="4" type="ORF">BJX68DRAFT_258622</name>
</gene>
<dbReference type="Gene3D" id="1.10.1040.10">
    <property type="entry name" value="N-(1-d-carboxylethyl)-l-norvaline Dehydrogenase, domain 2"/>
    <property type="match status" value="2"/>
</dbReference>
<dbReference type="InterPro" id="IPR013328">
    <property type="entry name" value="6PGD_dom2"/>
</dbReference>
<dbReference type="Proteomes" id="UP001610444">
    <property type="component" value="Unassembled WGS sequence"/>
</dbReference>
<dbReference type="SUPFAM" id="SSF48179">
    <property type="entry name" value="6-phosphogluconate dehydrogenase C-terminal domain-like"/>
    <property type="match status" value="2"/>
</dbReference>
<evidence type="ECO:0000313" key="4">
    <source>
        <dbReference type="EMBL" id="KAL2840103.1"/>
    </source>
</evidence>
<feature type="transmembrane region" description="Helical" evidence="1">
    <location>
        <begin position="7"/>
        <end position="24"/>
    </location>
</feature>
<accession>A0ABR4JMB8</accession>
<dbReference type="PROSITE" id="PS00895">
    <property type="entry name" value="3_HYDROXYISOBUT_DH"/>
    <property type="match status" value="1"/>
</dbReference>
<dbReference type="InterPro" id="IPR036291">
    <property type="entry name" value="NAD(P)-bd_dom_sf"/>
</dbReference>
<keyword evidence="1" id="KW-0472">Membrane</keyword>
<evidence type="ECO:0000313" key="5">
    <source>
        <dbReference type="Proteomes" id="UP001610444"/>
    </source>
</evidence>
<dbReference type="Pfam" id="PF14833">
    <property type="entry name" value="NAD_binding_11"/>
    <property type="match status" value="1"/>
</dbReference>
<dbReference type="Pfam" id="PF03446">
    <property type="entry name" value="NAD_binding_2"/>
    <property type="match status" value="1"/>
</dbReference>
<keyword evidence="1" id="KW-1133">Transmembrane helix</keyword>
<proteinExistence type="predicted"/>
<dbReference type="EMBL" id="JBFXLR010000068">
    <property type="protein sequence ID" value="KAL2840103.1"/>
    <property type="molecule type" value="Genomic_DNA"/>
</dbReference>
<keyword evidence="5" id="KW-1185">Reference proteome</keyword>
<dbReference type="GeneID" id="98158722"/>
<dbReference type="Gene3D" id="3.40.50.720">
    <property type="entry name" value="NAD(P)-binding Rossmann-like Domain"/>
    <property type="match status" value="1"/>
</dbReference>
<dbReference type="InterPro" id="IPR029154">
    <property type="entry name" value="HIBADH-like_NADP-bd"/>
</dbReference>
<reference evidence="4 5" key="1">
    <citation type="submission" date="2024-07" db="EMBL/GenBank/DDBJ databases">
        <title>Section-level genome sequencing and comparative genomics of Aspergillus sections Usti and Cavernicolus.</title>
        <authorList>
            <consortium name="Lawrence Berkeley National Laboratory"/>
            <person name="Nybo J.L."/>
            <person name="Vesth T.C."/>
            <person name="Theobald S."/>
            <person name="Frisvad J.C."/>
            <person name="Larsen T.O."/>
            <person name="Kjaerboelling I."/>
            <person name="Rothschild-Mancinelli K."/>
            <person name="Lyhne E.K."/>
            <person name="Kogle M.E."/>
            <person name="Barry K."/>
            <person name="Clum A."/>
            <person name="Na H."/>
            <person name="Ledsgaard L."/>
            <person name="Lin J."/>
            <person name="Lipzen A."/>
            <person name="Kuo A."/>
            <person name="Riley R."/>
            <person name="Mondo S."/>
            <person name="LaButti K."/>
            <person name="Haridas S."/>
            <person name="Pangalinan J."/>
            <person name="Salamov A.A."/>
            <person name="Simmons B.A."/>
            <person name="Magnuson J.K."/>
            <person name="Chen J."/>
            <person name="Drula E."/>
            <person name="Henrissat B."/>
            <person name="Wiebenga A."/>
            <person name="Lubbers R.J."/>
            <person name="Gomes A.C."/>
            <person name="Macurrencykelacurrency M.R."/>
            <person name="Stajich J."/>
            <person name="Grigoriev I.V."/>
            <person name="Mortensen U.H."/>
            <person name="De vries R.P."/>
            <person name="Baker S.E."/>
            <person name="Andersen M.R."/>
        </authorList>
    </citation>
    <scope>NUCLEOTIDE SEQUENCE [LARGE SCALE GENOMIC DNA]</scope>
    <source>
        <strain evidence="4 5">CBS 756.74</strain>
    </source>
</reference>
<dbReference type="SUPFAM" id="SSF51735">
    <property type="entry name" value="NAD(P)-binding Rossmann-fold domains"/>
    <property type="match status" value="1"/>
</dbReference>